<gene>
    <name evidence="4" type="ORF">AB5L97_07525</name>
</gene>
<dbReference type="KEGG" id="spue:AB5L97_07525"/>
<keyword evidence="1 4" id="KW-0489">Methyltransferase</keyword>
<dbReference type="CDD" id="cd02440">
    <property type="entry name" value="AdoMet_MTases"/>
    <property type="match status" value="1"/>
</dbReference>
<dbReference type="GO" id="GO:0052916">
    <property type="term" value="F:23S rRNA (guanine(1835)-N(2))-methyltransferase activity"/>
    <property type="evidence" value="ECO:0007669"/>
    <property type="project" value="UniProtKB-EC"/>
</dbReference>
<organism evidence="4">
    <name type="scientific">Sinomonas puerhi</name>
    <dbReference type="NCBI Taxonomy" id="3238584"/>
    <lineage>
        <taxon>Bacteria</taxon>
        <taxon>Bacillati</taxon>
        <taxon>Actinomycetota</taxon>
        <taxon>Actinomycetes</taxon>
        <taxon>Micrococcales</taxon>
        <taxon>Micrococcaceae</taxon>
        <taxon>Sinomonas</taxon>
    </lineage>
</organism>
<proteinExistence type="predicted"/>
<feature type="domain" description="Methyltransferase small" evidence="3">
    <location>
        <begin position="28"/>
        <end position="197"/>
    </location>
</feature>
<dbReference type="EC" id="2.1.1.174" evidence="4"/>
<evidence type="ECO:0000256" key="1">
    <source>
        <dbReference type="ARBA" id="ARBA00022603"/>
    </source>
</evidence>
<dbReference type="InterPro" id="IPR046977">
    <property type="entry name" value="RsmC/RlmG"/>
</dbReference>
<accession>A0AB39L953</accession>
<sequence length="203" mass="21554">MDQAHYFNAEPGVPDVRRPLRVVLDGREVTLRTAGGIFSPDGIDKGTAVLLAEAPAPAAEGHLLDIGCGWGPIALTMALRSPAATVHAVDVNTRSLSLTGENASLLGLDNVAPELPEAVGPDVRFATIWSNPPIRIGKAALHELLMTWLPRLIVGGEAWLVVQKNLGSDSLALWLAQELGDAYDVARAATSKGFRVLVVTRTR</sequence>
<dbReference type="Gene3D" id="3.40.50.150">
    <property type="entry name" value="Vaccinia Virus protein VP39"/>
    <property type="match status" value="1"/>
</dbReference>
<dbReference type="InterPro" id="IPR007848">
    <property type="entry name" value="Small_mtfrase_dom"/>
</dbReference>
<dbReference type="SUPFAM" id="SSF53335">
    <property type="entry name" value="S-adenosyl-L-methionine-dependent methyltransferases"/>
    <property type="match status" value="1"/>
</dbReference>
<protein>
    <submittedName>
        <fullName evidence="4">Class I SAM-dependent methyltransferase</fullName>
        <ecNumber evidence="4">2.1.1.172</ecNumber>
        <ecNumber evidence="4">2.1.1.174</ecNumber>
    </submittedName>
</protein>
<dbReference type="EC" id="2.1.1.172" evidence="4"/>
<dbReference type="GO" id="GO:0052914">
    <property type="term" value="F:16S rRNA (guanine(1207)-N(2))-methyltransferase activity"/>
    <property type="evidence" value="ECO:0007669"/>
    <property type="project" value="UniProtKB-EC"/>
</dbReference>
<dbReference type="Pfam" id="PF05175">
    <property type="entry name" value="MTS"/>
    <property type="match status" value="1"/>
</dbReference>
<name>A0AB39L953_9MICC</name>
<dbReference type="AlphaFoldDB" id="A0AB39L953"/>
<evidence type="ECO:0000256" key="2">
    <source>
        <dbReference type="ARBA" id="ARBA00022679"/>
    </source>
</evidence>
<evidence type="ECO:0000259" key="3">
    <source>
        <dbReference type="Pfam" id="PF05175"/>
    </source>
</evidence>
<dbReference type="InterPro" id="IPR029063">
    <property type="entry name" value="SAM-dependent_MTases_sf"/>
</dbReference>
<dbReference type="PANTHER" id="PTHR47816:SF4">
    <property type="entry name" value="RIBOSOMAL RNA SMALL SUBUNIT METHYLTRANSFERASE C"/>
    <property type="match status" value="1"/>
</dbReference>
<dbReference type="RefSeq" id="WP_369047060.1">
    <property type="nucleotide sequence ID" value="NZ_CP163302.1"/>
</dbReference>
<keyword evidence="2 4" id="KW-0808">Transferase</keyword>
<dbReference type="PANTHER" id="PTHR47816">
    <property type="entry name" value="RIBOSOMAL RNA SMALL SUBUNIT METHYLTRANSFERASE C"/>
    <property type="match status" value="1"/>
</dbReference>
<reference evidence="4" key="1">
    <citation type="submission" date="2024-07" db="EMBL/GenBank/DDBJ databases">
        <authorList>
            <person name="fu j."/>
        </authorList>
    </citation>
    <scope>NUCLEOTIDE SEQUENCE</scope>
    <source>
        <strain evidence="4">P10A9</strain>
    </source>
</reference>
<evidence type="ECO:0000313" key="4">
    <source>
        <dbReference type="EMBL" id="XDP46840.1"/>
    </source>
</evidence>
<dbReference type="EMBL" id="CP163302">
    <property type="protein sequence ID" value="XDP46840.1"/>
    <property type="molecule type" value="Genomic_DNA"/>
</dbReference>